<dbReference type="InterPro" id="IPR005479">
    <property type="entry name" value="CPAse_ATP-bd"/>
</dbReference>
<feature type="compositionally biased region" description="Polar residues" evidence="10">
    <location>
        <begin position="344"/>
        <end position="365"/>
    </location>
</feature>
<dbReference type="InterPro" id="IPR001882">
    <property type="entry name" value="Biotin_BS"/>
</dbReference>
<dbReference type="InterPro" id="IPR005482">
    <property type="entry name" value="Biotin_COase_C"/>
</dbReference>
<dbReference type="InterPro" id="IPR011763">
    <property type="entry name" value="COA_CT_C"/>
</dbReference>
<dbReference type="SUPFAM" id="SSF51230">
    <property type="entry name" value="Single hybrid motif"/>
    <property type="match status" value="1"/>
</dbReference>
<dbReference type="InterPro" id="IPR011054">
    <property type="entry name" value="Rudment_hybrid_motif"/>
</dbReference>
<evidence type="ECO:0000259" key="11">
    <source>
        <dbReference type="PROSITE" id="PS50968"/>
    </source>
</evidence>
<comment type="function">
    <text evidence="2">This protein is a component of the acetyl coenzyme A carboxylase complex; first, biotin carboxylase catalyzes the carboxylation of the carrier protein and then the transcarboxylase transfers the carboxyl group to form malonyl-CoA.</text>
</comment>
<dbReference type="EC" id="6.3.4.14" evidence="3"/>
<dbReference type="Gene3D" id="3.90.226.10">
    <property type="entry name" value="2-enoyl-CoA Hydratase, Chain A, domain 1"/>
    <property type="match status" value="2"/>
</dbReference>
<evidence type="ECO:0000256" key="10">
    <source>
        <dbReference type="SAM" id="MobiDB-lite"/>
    </source>
</evidence>
<reference evidence="15 16" key="1">
    <citation type="submission" date="2019-01" db="EMBL/GenBank/DDBJ databases">
        <title>Lujinxingia litoralis gen. nov., sp. nov. and Lujinxingia sediminis gen. nov., sp. nov., new members in the order Bradymonadales, isolated from coastal sediment.</title>
        <authorList>
            <person name="Li C.-M."/>
        </authorList>
    </citation>
    <scope>NUCLEOTIDE SEQUENCE [LARGE SCALE GENOMIC DNA]</scope>
    <source>
        <strain evidence="15 16">SEH01</strain>
    </source>
</reference>
<dbReference type="Gene3D" id="3.30.470.20">
    <property type="entry name" value="ATP-grasp fold, B domain"/>
    <property type="match status" value="2"/>
</dbReference>
<dbReference type="InterPro" id="IPR051602">
    <property type="entry name" value="ACC_Biotin_Carboxylase"/>
</dbReference>
<evidence type="ECO:0000259" key="13">
    <source>
        <dbReference type="PROSITE" id="PS50979"/>
    </source>
</evidence>
<feature type="domain" description="Lipoyl-binding" evidence="11">
    <location>
        <begin position="660"/>
        <end position="736"/>
    </location>
</feature>
<evidence type="ECO:0000256" key="7">
    <source>
        <dbReference type="ARBA" id="ARBA00023267"/>
    </source>
</evidence>
<feature type="domain" description="Biotin carboxylation" evidence="13">
    <location>
        <begin position="15"/>
        <end position="535"/>
    </location>
</feature>
<dbReference type="Pfam" id="PF00364">
    <property type="entry name" value="Biotin_lipoyl"/>
    <property type="match status" value="1"/>
</dbReference>
<evidence type="ECO:0000256" key="6">
    <source>
        <dbReference type="ARBA" id="ARBA00022840"/>
    </source>
</evidence>
<gene>
    <name evidence="15" type="ORF">EA187_07065</name>
</gene>
<dbReference type="SMART" id="SM00878">
    <property type="entry name" value="Biotin_carb_C"/>
    <property type="match status" value="1"/>
</dbReference>
<comment type="cofactor">
    <cofactor evidence="1">
        <name>biotin</name>
        <dbReference type="ChEBI" id="CHEBI:57586"/>
    </cofactor>
</comment>
<dbReference type="InterPro" id="IPR034733">
    <property type="entry name" value="AcCoA_carboxyl_beta"/>
</dbReference>
<keyword evidence="6 9" id="KW-0067">ATP-binding</keyword>
<dbReference type="Proteomes" id="UP000282926">
    <property type="component" value="Unassembled WGS sequence"/>
</dbReference>
<dbReference type="InterPro" id="IPR005481">
    <property type="entry name" value="BC-like_N"/>
</dbReference>
<dbReference type="PANTHER" id="PTHR48095:SF2">
    <property type="entry name" value="BIOTIN CARBOXYLASE, CHLOROPLASTIC"/>
    <property type="match status" value="1"/>
</dbReference>
<evidence type="ECO:0000259" key="14">
    <source>
        <dbReference type="PROSITE" id="PS50989"/>
    </source>
</evidence>
<dbReference type="InterPro" id="IPR000089">
    <property type="entry name" value="Biotin_lipoyl"/>
</dbReference>
<evidence type="ECO:0000256" key="4">
    <source>
        <dbReference type="ARBA" id="ARBA00022598"/>
    </source>
</evidence>
<keyword evidence="7" id="KW-0092">Biotin</keyword>
<dbReference type="InterPro" id="IPR011053">
    <property type="entry name" value="Single_hybrid_motif"/>
</dbReference>
<evidence type="ECO:0000256" key="9">
    <source>
        <dbReference type="PROSITE-ProRule" id="PRU00409"/>
    </source>
</evidence>
<comment type="catalytic activity">
    <reaction evidence="8">
        <text>N(6)-biotinyl-L-lysyl-[protein] + hydrogencarbonate + ATP = N(6)-carboxybiotinyl-L-lysyl-[protein] + ADP + phosphate + H(+)</text>
        <dbReference type="Rhea" id="RHEA:13501"/>
        <dbReference type="Rhea" id="RHEA-COMP:10505"/>
        <dbReference type="Rhea" id="RHEA-COMP:10506"/>
        <dbReference type="ChEBI" id="CHEBI:15378"/>
        <dbReference type="ChEBI" id="CHEBI:17544"/>
        <dbReference type="ChEBI" id="CHEBI:30616"/>
        <dbReference type="ChEBI" id="CHEBI:43474"/>
        <dbReference type="ChEBI" id="CHEBI:83144"/>
        <dbReference type="ChEBI" id="CHEBI:83145"/>
        <dbReference type="ChEBI" id="CHEBI:456216"/>
        <dbReference type="EC" id="6.3.4.14"/>
    </reaction>
</comment>
<dbReference type="InterPro" id="IPR016185">
    <property type="entry name" value="PreATP-grasp_dom_sf"/>
</dbReference>
<dbReference type="PROSITE" id="PS50989">
    <property type="entry name" value="COA_CT_CTER"/>
    <property type="match status" value="1"/>
</dbReference>
<dbReference type="PROSITE" id="PS00188">
    <property type="entry name" value="BIOTIN"/>
    <property type="match status" value="1"/>
</dbReference>
<feature type="region of interest" description="Disordered" evidence="10">
    <location>
        <begin position="317"/>
        <end position="365"/>
    </location>
</feature>
<feature type="domain" description="CoA carboxyltransferase C-terminal" evidence="14">
    <location>
        <begin position="1453"/>
        <end position="1735"/>
    </location>
</feature>
<dbReference type="Pfam" id="PF01039">
    <property type="entry name" value="Carboxyl_trans"/>
    <property type="match status" value="2"/>
</dbReference>
<organism evidence="15 16">
    <name type="scientific">Lujinxingia sediminis</name>
    <dbReference type="NCBI Taxonomy" id="2480984"/>
    <lineage>
        <taxon>Bacteria</taxon>
        <taxon>Deltaproteobacteria</taxon>
        <taxon>Bradymonadales</taxon>
        <taxon>Lujinxingiaceae</taxon>
        <taxon>Lujinxingia</taxon>
    </lineage>
</organism>
<feature type="compositionally biased region" description="Polar residues" evidence="10">
    <location>
        <begin position="1416"/>
        <end position="1435"/>
    </location>
</feature>
<keyword evidence="5 9" id="KW-0547">Nucleotide-binding</keyword>
<dbReference type="PROSITE" id="PS50968">
    <property type="entry name" value="BIOTINYL_LIPOYL"/>
    <property type="match status" value="1"/>
</dbReference>
<evidence type="ECO:0000259" key="12">
    <source>
        <dbReference type="PROSITE" id="PS50975"/>
    </source>
</evidence>
<proteinExistence type="predicted"/>
<evidence type="ECO:0000256" key="8">
    <source>
        <dbReference type="ARBA" id="ARBA00048600"/>
    </source>
</evidence>
<dbReference type="CDD" id="cd06850">
    <property type="entry name" value="biotinyl_domain"/>
    <property type="match status" value="1"/>
</dbReference>
<dbReference type="Gene3D" id="2.40.50.100">
    <property type="match status" value="1"/>
</dbReference>
<feature type="domain" description="ATP-grasp" evidence="12">
    <location>
        <begin position="142"/>
        <end position="405"/>
    </location>
</feature>
<feature type="region of interest" description="Disordered" evidence="10">
    <location>
        <begin position="1413"/>
        <end position="1467"/>
    </location>
</feature>
<comment type="caution">
    <text evidence="15">The sequence shown here is derived from an EMBL/GenBank/DDBJ whole genome shotgun (WGS) entry which is preliminary data.</text>
</comment>
<dbReference type="EMBL" id="SADD01000002">
    <property type="protein sequence ID" value="RVU46887.1"/>
    <property type="molecule type" value="Genomic_DNA"/>
</dbReference>
<keyword evidence="16" id="KW-1185">Reference proteome</keyword>
<accession>A0ABY0CUY7</accession>
<dbReference type="PROSITE" id="PS50975">
    <property type="entry name" value="ATP_GRASP"/>
    <property type="match status" value="1"/>
</dbReference>
<feature type="compositionally biased region" description="Polar residues" evidence="10">
    <location>
        <begin position="1443"/>
        <end position="1460"/>
    </location>
</feature>
<evidence type="ECO:0000256" key="1">
    <source>
        <dbReference type="ARBA" id="ARBA00001953"/>
    </source>
</evidence>
<dbReference type="SUPFAM" id="SSF52096">
    <property type="entry name" value="ClpP/crotonase"/>
    <property type="match status" value="2"/>
</dbReference>
<dbReference type="RefSeq" id="WP_127779756.1">
    <property type="nucleotide sequence ID" value="NZ_SADD01000002.1"/>
</dbReference>
<dbReference type="SUPFAM" id="SSF52440">
    <property type="entry name" value="PreATP-grasp domain"/>
    <property type="match status" value="1"/>
</dbReference>
<dbReference type="InterPro" id="IPR029045">
    <property type="entry name" value="ClpP/crotonase-like_dom_sf"/>
</dbReference>
<dbReference type="SUPFAM" id="SSF51246">
    <property type="entry name" value="Rudiment single hybrid motif"/>
    <property type="match status" value="1"/>
</dbReference>
<dbReference type="Pfam" id="PF00289">
    <property type="entry name" value="Biotin_carb_N"/>
    <property type="match status" value="1"/>
</dbReference>
<dbReference type="InterPro" id="IPR011761">
    <property type="entry name" value="ATP-grasp"/>
</dbReference>
<sequence>MTQPASSLTRVLTGEFRRVAILNRGEAAMRFIRGAKTWSRRERVPLETIALYTSIDADAPFVQAATHAVALPDPSPGEASPYVNIDLLLDTAQAAGADAIWPGWGFVSEDPALADACHKRGLIFLGPPASATLQVADKIHAKQLAERCDVPVAPWSKEPVSDSKAALEVLHTIGYPALLKSAAGGGGRGIRLVHAPDQVEDAFKSASTEALISSGNPALFIERYITEARHVEVQVLADTHGNVWTLGTRDCSVQRRNQKLLEEAPAPGLPTELSQRLEACARRIARACAYVGVGTVEYLVLPTTLGHASAHDSAATQTTLGHASAHDSAATQTTLGHASAHDSAATQTTLGHSAQPTQGHRSPSQQEGDLTFVFLEMNTRLQVEHTVTEAIFGIDLVAAQIDVARGLDLSSRARPEPRGVAVEARLNAEDPDDGFAPRTGQILRFVAPDGPWIRVDSGYAEGNTIPSAFDSNVAKIITWGINRRDALARLHSALDDTVLALETGLSNRALLRELVADSDYHDGPVTTAWLDAFLAHRPRAHQRHELAVALAAAAIGDHLATRRQELRLFFAQALTGLPRRLSAPGPRELSYRVDGTPIDITIATLAPMTYLASCGPWEAILEARPTGNAHMVLTIGNDTYQVIRVARPDHVVLEVNGVAHRLEKRSDGNITAPIPAAINQIHVEPGQRVSSGQRLITLEAMKMEFPVVAPLDGVVESILTARSSSVEAGQPLLRLQPDSDATSEGAPVVSLSLPGLSRRALNTAEVLHAQLLGYDVDPDLATTALDTLLDSPERLQRDELLDLFATYCAGESLFWHGREDDAANSAGDSSAEQLARFLRQRHLDDERLSERFTAKLRLYLASHGLKRDHECRPGERLDHALMRLLQARKERKLRDRLATEVLRALLSSTRNAEHLASPSSLQQHFGPLHTTLPTLLEALAGDTTRRRRWELAALVWQLRHALESTASAAPAPPRPTFWDNPTPSLTPTPFCLTPTQPGVEPSSDMALRSWALTTTDDPDDSRLWVEVCVAPKGDDDLDLLSLKRAFLQAATTLRHHIAKTTATPSFNRIILSYIGELNATNASITELAEQLNAQSADLALELTLLRSSAGLTLNKRPCNAIIFGPATGLGASFAGVETLPPAPPLSSADRGALQAHRRGLFHPSEVIAWLTGGQTSPIVHAAIATSSPYTGTFQEWDFDAQNNFAPTSRAPGQHQANLVVGLITNSLPDASTLTRVLIIGDATRTMGSLGEAECRRICLALDLARERDLPVEWVALSSGARIAMDSGTENLDWTARVLRRIVEMTQNGHPIHVIVDGPCVGAQSYWNAEATMLMHCKGALIMTHRGYMILTGRKALEFSGSVSAESNTALGGAPIMFPNGEAQYEANDLIDAYRLLFTHYRLTRPRGVDHRIFAPPSSTLGHASQAENSPPSSTLGHPAQAETRGNFTHSPPSSNGSSAELNAIFDPDLNPGKKKPFAIRTLMQAVLDSGAPTLERWSALQGGESAVVWLGELGGQSVTMIGVESQPIQRRGPAPVDGPDTWMSGTLFPHSSRKIARAIHAASGVHPLVILANLSGFDGSPESLRERQLEWGAEIARAVINFEGPILFNVVARYHGGAFVVFSQALNENLHATALEHTFASVIGGAPAAAVVFPGLVQRRLIAHPDYPQADANANPAQRRADLQSLRARIQAELASEFDHIHNVHRAREVGSIHDIITPGRLREHLINRLVDPIK</sequence>
<dbReference type="PROSITE" id="PS50979">
    <property type="entry name" value="BC"/>
    <property type="match status" value="1"/>
</dbReference>
<evidence type="ECO:0000313" key="16">
    <source>
        <dbReference type="Proteomes" id="UP000282926"/>
    </source>
</evidence>
<dbReference type="Pfam" id="PF02785">
    <property type="entry name" value="Biotin_carb_C"/>
    <property type="match status" value="1"/>
</dbReference>
<dbReference type="InterPro" id="IPR011764">
    <property type="entry name" value="Biotin_carboxylation_dom"/>
</dbReference>
<dbReference type="PROSITE" id="PS00867">
    <property type="entry name" value="CPSASE_2"/>
    <property type="match status" value="1"/>
</dbReference>
<dbReference type="Pfam" id="PF02786">
    <property type="entry name" value="CPSase_L_D2"/>
    <property type="match status" value="2"/>
</dbReference>
<evidence type="ECO:0000256" key="3">
    <source>
        <dbReference type="ARBA" id="ARBA00013263"/>
    </source>
</evidence>
<evidence type="ECO:0000256" key="2">
    <source>
        <dbReference type="ARBA" id="ARBA00003761"/>
    </source>
</evidence>
<evidence type="ECO:0000313" key="15">
    <source>
        <dbReference type="EMBL" id="RVU46887.1"/>
    </source>
</evidence>
<protein>
    <recommendedName>
        <fullName evidence="3">biotin carboxylase</fullName>
        <ecNumber evidence="3">6.3.4.14</ecNumber>
    </recommendedName>
</protein>
<dbReference type="SUPFAM" id="SSF56059">
    <property type="entry name" value="Glutathione synthetase ATP-binding domain-like"/>
    <property type="match status" value="2"/>
</dbReference>
<dbReference type="PANTHER" id="PTHR48095">
    <property type="entry name" value="PYRUVATE CARBOXYLASE SUBUNIT A"/>
    <property type="match status" value="1"/>
</dbReference>
<keyword evidence="4" id="KW-0436">Ligase</keyword>
<evidence type="ECO:0000256" key="5">
    <source>
        <dbReference type="ARBA" id="ARBA00022741"/>
    </source>
</evidence>
<name>A0ABY0CUY7_9DELT</name>